<gene>
    <name evidence="1" type="ORF">E2C01_071968</name>
</gene>
<dbReference type="Proteomes" id="UP000324222">
    <property type="component" value="Unassembled WGS sequence"/>
</dbReference>
<protein>
    <submittedName>
        <fullName evidence="1">Uncharacterized protein</fullName>
    </submittedName>
</protein>
<organism evidence="1 2">
    <name type="scientific">Portunus trituberculatus</name>
    <name type="common">Swimming crab</name>
    <name type="synonym">Neptunus trituberculatus</name>
    <dbReference type="NCBI Taxonomy" id="210409"/>
    <lineage>
        <taxon>Eukaryota</taxon>
        <taxon>Metazoa</taxon>
        <taxon>Ecdysozoa</taxon>
        <taxon>Arthropoda</taxon>
        <taxon>Crustacea</taxon>
        <taxon>Multicrustacea</taxon>
        <taxon>Malacostraca</taxon>
        <taxon>Eumalacostraca</taxon>
        <taxon>Eucarida</taxon>
        <taxon>Decapoda</taxon>
        <taxon>Pleocyemata</taxon>
        <taxon>Brachyura</taxon>
        <taxon>Eubrachyura</taxon>
        <taxon>Portunoidea</taxon>
        <taxon>Portunidae</taxon>
        <taxon>Portuninae</taxon>
        <taxon>Portunus</taxon>
    </lineage>
</organism>
<reference evidence="1 2" key="1">
    <citation type="submission" date="2019-05" db="EMBL/GenBank/DDBJ databases">
        <title>Another draft genome of Portunus trituberculatus and its Hox gene families provides insights of decapod evolution.</title>
        <authorList>
            <person name="Jeong J.-H."/>
            <person name="Song I."/>
            <person name="Kim S."/>
            <person name="Choi T."/>
            <person name="Kim D."/>
            <person name="Ryu S."/>
            <person name="Kim W."/>
        </authorList>
    </citation>
    <scope>NUCLEOTIDE SEQUENCE [LARGE SCALE GENOMIC DNA]</scope>
    <source>
        <tissue evidence="1">Muscle</tissue>
    </source>
</reference>
<sequence>MSIDVPQVLRDERLSTFPSRRVIDEYTRLKLDLQKPATDVYSKVPGYVGLELRQTRSYVSPL</sequence>
<accession>A0A5B7HWR1</accession>
<keyword evidence="2" id="KW-1185">Reference proteome</keyword>
<name>A0A5B7HWR1_PORTR</name>
<evidence type="ECO:0000313" key="1">
    <source>
        <dbReference type="EMBL" id="MPC77511.1"/>
    </source>
</evidence>
<comment type="caution">
    <text evidence="1">The sequence shown here is derived from an EMBL/GenBank/DDBJ whole genome shotgun (WGS) entry which is preliminary data.</text>
</comment>
<dbReference type="AlphaFoldDB" id="A0A5B7HWR1"/>
<proteinExistence type="predicted"/>
<dbReference type="EMBL" id="VSRR010046028">
    <property type="protein sequence ID" value="MPC77511.1"/>
    <property type="molecule type" value="Genomic_DNA"/>
</dbReference>
<evidence type="ECO:0000313" key="2">
    <source>
        <dbReference type="Proteomes" id="UP000324222"/>
    </source>
</evidence>